<evidence type="ECO:0000313" key="3">
    <source>
        <dbReference type="Proteomes" id="UP000250796"/>
    </source>
</evidence>
<dbReference type="PROSITE" id="PS51257">
    <property type="entry name" value="PROKAR_LIPOPROTEIN"/>
    <property type="match status" value="1"/>
</dbReference>
<dbReference type="SUPFAM" id="SSF48371">
    <property type="entry name" value="ARM repeat"/>
    <property type="match status" value="1"/>
</dbReference>
<dbReference type="KEGG" id="minf:MESINF_0079"/>
<feature type="domain" description="Bacterial repeat" evidence="1">
    <location>
        <begin position="28"/>
        <end position="98"/>
    </location>
</feature>
<reference evidence="2 3" key="1">
    <citation type="submission" date="2017-01" db="EMBL/GenBank/DDBJ databases">
        <authorList>
            <person name="Erauso G."/>
        </authorList>
    </citation>
    <scope>NUCLEOTIDE SEQUENCE [LARGE SCALE GENOMIC DNA]</scope>
    <source>
        <strain evidence="2">MESINF1</strain>
    </source>
</reference>
<evidence type="ECO:0000259" key="1">
    <source>
        <dbReference type="Pfam" id="PF18998"/>
    </source>
</evidence>
<dbReference type="EMBL" id="LS974202">
    <property type="protein sequence ID" value="SSC11528.1"/>
    <property type="molecule type" value="Genomic_DNA"/>
</dbReference>
<accession>A0A7Z7LDW0</accession>
<dbReference type="InterPro" id="IPR016024">
    <property type="entry name" value="ARM-type_fold"/>
</dbReference>
<proteinExistence type="predicted"/>
<evidence type="ECO:0000313" key="2">
    <source>
        <dbReference type="EMBL" id="SSC11528.1"/>
    </source>
</evidence>
<organism evidence="2 3">
    <name type="scientific">Mesotoga infera</name>
    <dbReference type="NCBI Taxonomy" id="1236046"/>
    <lineage>
        <taxon>Bacteria</taxon>
        <taxon>Thermotogati</taxon>
        <taxon>Thermotogota</taxon>
        <taxon>Thermotogae</taxon>
        <taxon>Kosmotogales</taxon>
        <taxon>Kosmotogaceae</taxon>
        <taxon>Mesotoga</taxon>
    </lineage>
</organism>
<keyword evidence="3" id="KW-1185">Reference proteome</keyword>
<dbReference type="InterPro" id="IPR011989">
    <property type="entry name" value="ARM-like"/>
</dbReference>
<dbReference type="Gene3D" id="1.25.10.10">
    <property type="entry name" value="Leucine-rich Repeat Variant"/>
    <property type="match status" value="1"/>
</dbReference>
<sequence>MRKARLLLFSIFFLIFFFTSCPLKNTFTLTMQKEGNGTTDPTIGTHQFGKNVNVTVRAYPDSGWEFDSWEGGVAAPDATETTIFMDRDRTVKAKFVEINQIGKVIEKLDPSVPLSFYHAEELLPLLEDNIDKFLQLLSQGSYLERWAAAYAFQRSLLDNSTLEELEDYLSDPDPTIKALIAVAFLLNGDEKGKAVLEGMLADDNPMNFSVPPQRLSDFSLVILNNYYPLEYPLAGYEEQTTSVTGGPCDYTVTVTAVFHGAGATDTLVETWETQAEEIWNGPTGSREWGNGCCTVTFDFDFDVLEEGEDPPEGVHVIEVKDVSSAHTSWVATPLPTPGSTETTTGEWDNLDSGPVVAHEIGHLMGLDDEYHYDEDGNYVNDNPQPEGSPPSIMAQTWNGAQPLTQHMDAIMAAADIQCECDYSMTITPEYDINISPGVHTVEVTVVRADGTPAKGTTVTFTVIGNPNIEDTEVKTGEDGKASFTYFREFCYTNEDEVEAWAKCNAHAMALKQWISLSWILPGFISPYNGQMDFPYSTPLIILFEIEPKSAEEAENLEFFVKLFRGEIELFAWKGKETAVETGLLLEPGTEYRIEITPVSGPPETEGNMVICTFTTADFTTD</sequence>
<dbReference type="AlphaFoldDB" id="A0A7Z7LDW0"/>
<name>A0A7Z7LDW0_9BACT</name>
<protein>
    <recommendedName>
        <fullName evidence="1">Bacterial repeat domain-containing protein</fullName>
    </recommendedName>
</protein>
<dbReference type="Proteomes" id="UP000250796">
    <property type="component" value="Chromosome MESINF"/>
</dbReference>
<dbReference type="InterPro" id="IPR008964">
    <property type="entry name" value="Invasin/intimin_cell_adhesion"/>
</dbReference>
<gene>
    <name evidence="2" type="ORF">MESINF_0079</name>
</gene>
<dbReference type="RefSeq" id="WP_169697987.1">
    <property type="nucleotide sequence ID" value="NZ_LS974202.1"/>
</dbReference>
<dbReference type="Pfam" id="PF18998">
    <property type="entry name" value="Flg_new_2"/>
    <property type="match status" value="1"/>
</dbReference>
<dbReference type="InterPro" id="IPR013783">
    <property type="entry name" value="Ig-like_fold"/>
</dbReference>
<dbReference type="SUPFAM" id="SSF55486">
    <property type="entry name" value="Metalloproteases ('zincins'), catalytic domain"/>
    <property type="match status" value="1"/>
</dbReference>
<dbReference type="InterPro" id="IPR044060">
    <property type="entry name" value="Bacterial_rp_domain"/>
</dbReference>
<dbReference type="SUPFAM" id="SSF49373">
    <property type="entry name" value="Invasin/intimin cell-adhesion fragments"/>
    <property type="match status" value="1"/>
</dbReference>
<dbReference type="Gene3D" id="2.60.40.10">
    <property type="entry name" value="Immunoglobulins"/>
    <property type="match status" value="1"/>
</dbReference>